<dbReference type="GO" id="GO:0008773">
    <property type="term" value="F:[protein-PII] uridylyltransferase activity"/>
    <property type="evidence" value="ECO:0007669"/>
    <property type="project" value="InterPro"/>
</dbReference>
<gene>
    <name evidence="3" type="ORF">SAMN05192534_11462</name>
</gene>
<dbReference type="OrthoDB" id="9810963at2"/>
<dbReference type="InterPro" id="IPR018821">
    <property type="entry name" value="DUF294_put_nucleoTrafse_sb-bd"/>
</dbReference>
<evidence type="ECO:0000259" key="2">
    <source>
        <dbReference type="Pfam" id="PF10335"/>
    </source>
</evidence>
<feature type="domain" description="DUF294" evidence="2">
    <location>
        <begin position="189"/>
        <end position="322"/>
    </location>
</feature>
<evidence type="ECO:0000313" key="3">
    <source>
        <dbReference type="EMBL" id="SDH90038.1"/>
    </source>
</evidence>
<dbReference type="InterPro" id="IPR005105">
    <property type="entry name" value="GlnD_Uridyltrans_N"/>
</dbReference>
<evidence type="ECO:0000259" key="1">
    <source>
        <dbReference type="Pfam" id="PF03445"/>
    </source>
</evidence>
<dbReference type="AlphaFoldDB" id="A0A1G8G6K4"/>
<sequence length="330" mass="38653">MRNVRSLPSYQTYDEIRWNREREYKQAADNIKRLNDAHDRWMTETISLAVEKVEREQGRVPAPFTFVVMGSAGRREQAIWSDQDHGLIFMGSNMMYKEYFLRLGEEIREGMAAVGYPRCEGKVMASHPRWCHSAGEWKEQIDDWIQKDEWATLRHLLTFIDARALLGERMLLNRVKSYVFQQIAGNPCLLGRLAENTSRLQQATNAFGKLLTEEKGPYTGFLHIKDVGLFPYIHAMRLLAMKEGIHETSTLERMKQTAAQYPFVHAKIQPFYTLLNLRASFWEHHRTYEDVHYIPVRTLSKDRKKRIKTALQQGKQLFQQTKKVIESGEK</sequence>
<accession>A0A1G8G6K4</accession>
<proteinExistence type="predicted"/>
<dbReference type="EMBL" id="FNDK01000014">
    <property type="protein sequence ID" value="SDH90038.1"/>
    <property type="molecule type" value="Genomic_DNA"/>
</dbReference>
<reference evidence="3 4" key="1">
    <citation type="submission" date="2016-10" db="EMBL/GenBank/DDBJ databases">
        <authorList>
            <person name="de Groot N.N."/>
        </authorList>
    </citation>
    <scope>NUCLEOTIDE SEQUENCE [LARGE SCALE GENOMIC DNA]</scope>
    <source>
        <strain evidence="3 4">DSM 21632</strain>
    </source>
</reference>
<dbReference type="Proteomes" id="UP000199163">
    <property type="component" value="Unassembled WGS sequence"/>
</dbReference>
<name>A0A1G8G6K4_9BACI</name>
<dbReference type="RefSeq" id="WP_091274139.1">
    <property type="nucleotide sequence ID" value="NZ_FNDK01000014.1"/>
</dbReference>
<dbReference type="Pfam" id="PF10335">
    <property type="entry name" value="DUF294_C"/>
    <property type="match status" value="1"/>
</dbReference>
<evidence type="ECO:0000313" key="4">
    <source>
        <dbReference type="Proteomes" id="UP000199163"/>
    </source>
</evidence>
<protein>
    <submittedName>
        <fullName evidence="3">CBS domain-containing protein</fullName>
    </submittedName>
</protein>
<organism evidence="3 4">
    <name type="scientific">Alteribacillus persepolensis</name>
    <dbReference type="NCBI Taxonomy" id="568899"/>
    <lineage>
        <taxon>Bacteria</taxon>
        <taxon>Bacillati</taxon>
        <taxon>Bacillota</taxon>
        <taxon>Bacilli</taxon>
        <taxon>Bacillales</taxon>
        <taxon>Bacillaceae</taxon>
        <taxon>Alteribacillus</taxon>
    </lineage>
</organism>
<keyword evidence="4" id="KW-1185">Reference proteome</keyword>
<dbReference type="STRING" id="568899.SAMN05192534_11462"/>
<dbReference type="CDD" id="cd05401">
    <property type="entry name" value="NT_GlnE_GlnD_like"/>
    <property type="match status" value="1"/>
</dbReference>
<feature type="domain" description="Protein-PII uridylyltransferase N-terminal" evidence="1">
    <location>
        <begin position="33"/>
        <end position="148"/>
    </location>
</feature>
<dbReference type="Pfam" id="PF03445">
    <property type="entry name" value="DUF294"/>
    <property type="match status" value="1"/>
</dbReference>